<protein>
    <submittedName>
        <fullName evidence="1">Minor structural protein</fullName>
    </submittedName>
</protein>
<accession>A0A8S5PF41</accession>
<dbReference type="EMBL" id="BK015406">
    <property type="protein sequence ID" value="DAE05245.1"/>
    <property type="molecule type" value="Genomic_DNA"/>
</dbReference>
<proteinExistence type="predicted"/>
<reference evidence="1" key="1">
    <citation type="journal article" date="2021" name="Proc. Natl. Acad. Sci. U.S.A.">
        <title>A Catalog of Tens of Thousands of Viruses from Human Metagenomes Reveals Hidden Associations with Chronic Diseases.</title>
        <authorList>
            <person name="Tisza M.J."/>
            <person name="Buck C.B."/>
        </authorList>
    </citation>
    <scope>NUCLEOTIDE SEQUENCE</scope>
    <source>
        <strain evidence="1">CtPui28</strain>
    </source>
</reference>
<name>A0A8S5PF41_9CAUD</name>
<sequence>MYPVSEAYKTAIRARTRTDRVTGTLTLTDGTVLPLTAAELMSGSLTLDNQCVTGEELAFGCAYLGQAALNLRTALSRHAFYGARLCLAYGLQLSDGQWEEVPLGSYTVAEAERRALYVSIKAYDNLLALQRRYDGTVLQGTAYELLGQIADACGLTLGQTAGEVAALNENAALVCQIGPADGLKSWRDCASAVAQLVGGFAAADRAGRLVIRPFAAAACAALGPGDRSEAGISDLRCHYAALSIETADGRYAAGNEQDSGLTMTITEMPLAEKGLPEIRAQIAEHLFAVLQKLDYTPATVTMPGDPAFEPGDRIALPRADGSAPEMLVTHFVWRYRGRQTLKSVGRNPYLAGAGDGATERTLRRLQNSAESKRLTYYSFTNAAALTVRTAEVPAVTISFAAIEDTSAIFLAQLTADAEPDDAALTLTVHYYLNDQQIENFTPQQRMEAGPHTLALFYPFANVEANTVKRLSVRLVCSGGTVRVAQYGIKATVTGQGMAGETPWNGLLECEELVAPIRLTPRTLALGPLQDGGAGITKEEPK</sequence>
<organism evidence="1">
    <name type="scientific">Siphoviridae sp. ctPui28</name>
    <dbReference type="NCBI Taxonomy" id="2825488"/>
    <lineage>
        <taxon>Viruses</taxon>
        <taxon>Duplodnaviria</taxon>
        <taxon>Heunggongvirae</taxon>
        <taxon>Uroviricota</taxon>
        <taxon>Caudoviricetes</taxon>
    </lineage>
</organism>
<evidence type="ECO:0000313" key="1">
    <source>
        <dbReference type="EMBL" id="DAE05245.1"/>
    </source>
</evidence>